<evidence type="ECO:0000256" key="8">
    <source>
        <dbReference type="SAM" id="MobiDB-lite"/>
    </source>
</evidence>
<dbReference type="SUPFAM" id="SSF47203">
    <property type="entry name" value="Acyl-CoA dehydrogenase C-terminal domain-like"/>
    <property type="match status" value="1"/>
</dbReference>
<keyword evidence="4 7" id="KW-0274">FAD</keyword>
<evidence type="ECO:0000256" key="5">
    <source>
        <dbReference type="ARBA" id="ARBA00023002"/>
    </source>
</evidence>
<dbReference type="STRING" id="357804.Ping_2603"/>
<dbReference type="FunFam" id="1.20.140.10:FF:000019">
    <property type="entry name" value="Acyl-CoA dehydrogenase"/>
    <property type="match status" value="1"/>
</dbReference>
<dbReference type="HOGENOM" id="CLU_018204_11_1_6"/>
<evidence type="ECO:0000256" key="3">
    <source>
        <dbReference type="ARBA" id="ARBA00022630"/>
    </source>
</evidence>
<evidence type="ECO:0000259" key="10">
    <source>
        <dbReference type="Pfam" id="PF02770"/>
    </source>
</evidence>
<dbReference type="SUPFAM" id="SSF56645">
    <property type="entry name" value="Acyl-CoA dehydrogenase NM domain-like"/>
    <property type="match status" value="1"/>
</dbReference>
<comment type="catalytic activity">
    <reaction evidence="6">
        <text>a 2,3-saturated acyl-CoA + A = a 2,3-dehydroacyl-CoA + AH2</text>
        <dbReference type="Rhea" id="RHEA:48608"/>
        <dbReference type="ChEBI" id="CHEBI:13193"/>
        <dbReference type="ChEBI" id="CHEBI:17499"/>
        <dbReference type="ChEBI" id="CHEBI:60015"/>
        <dbReference type="ChEBI" id="CHEBI:65111"/>
    </reaction>
</comment>
<evidence type="ECO:0000256" key="4">
    <source>
        <dbReference type="ARBA" id="ARBA00022827"/>
    </source>
</evidence>
<evidence type="ECO:0000256" key="1">
    <source>
        <dbReference type="ARBA" id="ARBA00001974"/>
    </source>
</evidence>
<keyword evidence="3 7" id="KW-0285">Flavoprotein</keyword>
<protein>
    <submittedName>
        <fullName evidence="12">Acyl-CoA dehydrogenase domain protein</fullName>
    </submittedName>
</protein>
<dbReference type="GO" id="GO:0003995">
    <property type="term" value="F:acyl-CoA dehydrogenase activity"/>
    <property type="evidence" value="ECO:0007669"/>
    <property type="project" value="TreeGrafter"/>
</dbReference>
<feature type="domain" description="Acyl-CoA oxidase/dehydrogenase middle" evidence="10">
    <location>
        <begin position="182"/>
        <end position="284"/>
    </location>
</feature>
<dbReference type="FunFam" id="1.10.540.10:FF:000001">
    <property type="entry name" value="Very long-chain-specific acyl-CoA dehydrogenase, mitochondrial"/>
    <property type="match status" value="1"/>
</dbReference>
<dbReference type="Pfam" id="PF02770">
    <property type="entry name" value="Acyl-CoA_dh_M"/>
    <property type="match status" value="1"/>
</dbReference>
<dbReference type="InterPro" id="IPR036250">
    <property type="entry name" value="AcylCo_DH-like_C"/>
</dbReference>
<dbReference type="OrthoDB" id="9769473at2"/>
<comment type="cofactor">
    <cofactor evidence="1 7">
        <name>FAD</name>
        <dbReference type="ChEBI" id="CHEBI:57692"/>
    </cofactor>
</comment>
<dbReference type="Gene3D" id="1.10.540.10">
    <property type="entry name" value="Acyl-CoA dehydrogenase/oxidase, N-terminal domain"/>
    <property type="match status" value="1"/>
</dbReference>
<evidence type="ECO:0000256" key="6">
    <source>
        <dbReference type="ARBA" id="ARBA00052546"/>
    </source>
</evidence>
<dbReference type="KEGG" id="pin:Ping_2603"/>
<evidence type="ECO:0000256" key="7">
    <source>
        <dbReference type="RuleBase" id="RU362125"/>
    </source>
</evidence>
<dbReference type="EMBL" id="CP000510">
    <property type="protein sequence ID" value="ABM04322.1"/>
    <property type="molecule type" value="Genomic_DNA"/>
</dbReference>
<reference evidence="12 13" key="1">
    <citation type="submission" date="2007-01" db="EMBL/GenBank/DDBJ databases">
        <title>Complete sequence of Psychromonas ingrahamii 37.</title>
        <authorList>
            <consortium name="US DOE Joint Genome Institute"/>
            <person name="Copeland A."/>
            <person name="Lucas S."/>
            <person name="Lapidus A."/>
            <person name="Barry K."/>
            <person name="Detter J.C."/>
            <person name="Glavina del Rio T."/>
            <person name="Hammon N."/>
            <person name="Israni S."/>
            <person name="Dalin E."/>
            <person name="Tice H."/>
            <person name="Pitluck S."/>
            <person name="Thompson L.S."/>
            <person name="Brettin T."/>
            <person name="Bruce D."/>
            <person name="Han C."/>
            <person name="Tapia R."/>
            <person name="Schmutz J."/>
            <person name="Larimer F."/>
            <person name="Land M."/>
            <person name="Hauser L."/>
            <person name="Kyrpides N."/>
            <person name="Ivanova N."/>
            <person name="Staley J."/>
            <person name="Richardson P."/>
        </authorList>
    </citation>
    <scope>NUCLEOTIDE SEQUENCE [LARGE SCALE GENOMIC DNA]</scope>
    <source>
        <strain evidence="12 13">37</strain>
    </source>
</reference>
<evidence type="ECO:0000313" key="12">
    <source>
        <dbReference type="EMBL" id="ABM04322.1"/>
    </source>
</evidence>
<dbReference type="eggNOG" id="COG1960">
    <property type="taxonomic scope" value="Bacteria"/>
</dbReference>
<evidence type="ECO:0000259" key="11">
    <source>
        <dbReference type="Pfam" id="PF02771"/>
    </source>
</evidence>
<dbReference type="PANTHER" id="PTHR43884">
    <property type="entry name" value="ACYL-COA DEHYDROGENASE"/>
    <property type="match status" value="1"/>
</dbReference>
<dbReference type="InterPro" id="IPR009075">
    <property type="entry name" value="AcylCo_DH/oxidase_C"/>
</dbReference>
<dbReference type="Pfam" id="PF02771">
    <property type="entry name" value="Acyl-CoA_dh_N"/>
    <property type="match status" value="1"/>
</dbReference>
<organism evidence="12 13">
    <name type="scientific">Psychromonas ingrahamii (strain DSM 17664 / CCUG 51855 / 37)</name>
    <dbReference type="NCBI Taxonomy" id="357804"/>
    <lineage>
        <taxon>Bacteria</taxon>
        <taxon>Pseudomonadati</taxon>
        <taxon>Pseudomonadota</taxon>
        <taxon>Gammaproteobacteria</taxon>
        <taxon>Alteromonadales</taxon>
        <taxon>Psychromonadaceae</taxon>
        <taxon>Psychromonas</taxon>
    </lineage>
</organism>
<dbReference type="InterPro" id="IPR037069">
    <property type="entry name" value="AcylCoA_DH/ox_N_sf"/>
</dbReference>
<dbReference type="InterPro" id="IPR009100">
    <property type="entry name" value="AcylCoA_DH/oxidase_NM_dom_sf"/>
</dbReference>
<name>A1SXV7_PSYIN</name>
<keyword evidence="13" id="KW-1185">Reference proteome</keyword>
<dbReference type="Gene3D" id="1.20.140.10">
    <property type="entry name" value="Butyryl-CoA Dehydrogenase, subunit A, domain 3"/>
    <property type="match status" value="2"/>
</dbReference>
<keyword evidence="5 7" id="KW-0560">Oxidoreductase</keyword>
<proteinExistence type="inferred from homology"/>
<sequence>MHKVNNEPEEESVIDTSKMNAEKASTMRITEAAREAAADQKSFAGQLFMGSFQPDLLFPFPVQSLEDKIIGDHLVEKVCHFLKQNLDPEKVDATQTIPTDVIEGMAELGLFAMKVPKEYNGLGLSQVNYNRVMIAISSYCGSTAVLLSAHQSIGVPQPLKMFGTKAQKEKYLPLFREGKISAFALTEPEVGSDPGKMETTATLSDDGEHYLINGVKLWCTNGLIADVLVVMARTEDKIANNGEQIKQITAFIVEKEMPGIEIKHRCDFMGIRGIQNGVIKFTNVKVPLENIILGKGKGLKLALATLNTGRLTLPAAATGMSKYCLAVAREWGNERVQWGLPIGKHEAGSKKIAFIAASTFAMEAVTYLTSHMADDPKLDIRIEAAMAKLFCSELSWKVIDETMQFRGGRGYEKASSLKARGEKGYPIERMMRDTRINRIIEGTTDIMKLFLAREAMDPHLKVAAEILKKNVSMENKLHAGVKLAAFYGKWYPTQWLNSSLWASHTDLGELSKHFSYVETTSHKLARTIFHYMGLYQDRLERKQNILGILMEIGTELFAMATTCSYAKFKMDDDPSDTTPKYLADVFCLNAKRKISRLFDDLTDNDDEKENKLAKSVLKGDLKWLEKGIIWSED</sequence>
<accession>A1SXV7</accession>
<dbReference type="InterPro" id="IPR046373">
    <property type="entry name" value="Acyl-CoA_Oxase/DH_mid-dom_sf"/>
</dbReference>
<feature type="domain" description="Acyl-CoA dehydrogenase/oxidase N-terminal" evidence="11">
    <location>
        <begin position="74"/>
        <end position="178"/>
    </location>
</feature>
<dbReference type="AlphaFoldDB" id="A1SXV7"/>
<dbReference type="Gene3D" id="2.40.110.10">
    <property type="entry name" value="Butyryl-CoA Dehydrogenase, subunit A, domain 2"/>
    <property type="match status" value="1"/>
</dbReference>
<dbReference type="GO" id="GO:0050660">
    <property type="term" value="F:flavin adenine dinucleotide binding"/>
    <property type="evidence" value="ECO:0007669"/>
    <property type="project" value="InterPro"/>
</dbReference>
<comment type="similarity">
    <text evidence="2 7">Belongs to the acyl-CoA dehydrogenase family.</text>
</comment>
<dbReference type="Proteomes" id="UP000000639">
    <property type="component" value="Chromosome"/>
</dbReference>
<feature type="domain" description="Acyl-CoA dehydrogenase/oxidase C-terminal" evidence="9">
    <location>
        <begin position="296"/>
        <end position="455"/>
    </location>
</feature>
<feature type="region of interest" description="Disordered" evidence="8">
    <location>
        <begin position="1"/>
        <end position="24"/>
    </location>
</feature>
<evidence type="ECO:0000256" key="2">
    <source>
        <dbReference type="ARBA" id="ARBA00009347"/>
    </source>
</evidence>
<dbReference type="InterPro" id="IPR013786">
    <property type="entry name" value="AcylCoA_DH/ox_N"/>
</dbReference>
<evidence type="ECO:0000313" key="13">
    <source>
        <dbReference type="Proteomes" id="UP000000639"/>
    </source>
</evidence>
<dbReference type="InterPro" id="IPR006091">
    <property type="entry name" value="Acyl-CoA_Oxase/DH_mid-dom"/>
</dbReference>
<evidence type="ECO:0000259" key="9">
    <source>
        <dbReference type="Pfam" id="PF00441"/>
    </source>
</evidence>
<gene>
    <name evidence="12" type="ordered locus">Ping_2603</name>
</gene>
<dbReference type="Pfam" id="PF00441">
    <property type="entry name" value="Acyl-CoA_dh_1"/>
    <property type="match status" value="1"/>
</dbReference>
<dbReference type="PANTHER" id="PTHR43884:SF9">
    <property type="entry name" value="COMPLEX I ASSEMBLY FACTOR ACAD9, MITOCHONDRIAL"/>
    <property type="match status" value="1"/>
</dbReference>
<dbReference type="FunFam" id="2.40.110.10:FF:000002">
    <property type="entry name" value="Acyl-CoA dehydrogenase fadE12"/>
    <property type="match status" value="1"/>
</dbReference>